<dbReference type="Proteomes" id="UP000655208">
    <property type="component" value="Unassembled WGS sequence"/>
</dbReference>
<dbReference type="InterPro" id="IPR036186">
    <property type="entry name" value="Serpin_sf"/>
</dbReference>
<dbReference type="RefSeq" id="WP_188940949.1">
    <property type="nucleotide sequence ID" value="NZ_BMNA01000003.1"/>
</dbReference>
<dbReference type="AlphaFoldDB" id="A0A917WEQ7"/>
<evidence type="ECO:0008006" key="3">
    <source>
        <dbReference type="Google" id="ProtNLM"/>
    </source>
</evidence>
<comment type="caution">
    <text evidence="1">The sequence shown here is derived from an EMBL/GenBank/DDBJ whole genome shotgun (WGS) entry which is preliminary data.</text>
</comment>
<dbReference type="EMBL" id="BMNA01000003">
    <property type="protein sequence ID" value="GGL96386.1"/>
    <property type="molecule type" value="Genomic_DNA"/>
</dbReference>
<dbReference type="SUPFAM" id="SSF56574">
    <property type="entry name" value="Serpins"/>
    <property type="match status" value="1"/>
</dbReference>
<sequence>MSSDTDPSERPADLRHAVARYADRLHGGIGTGHHVASPLGAWLLLAVAASAEPGAGELAGALGMPPDRAAAHARGLLAAPPTAVAAAAGLWTQLDPDRVGRWRSRLPATVPVGPVPGQAALDAWAAERTGGLVERFPVQVDATTVLVLATALATRIAWWSPFDTAPGAELGGPWAARLRHVLRTPTRGHHCWIGTHPVAGDVAVHGTTGDGLRVTSVIGAPDVPAAAVLAAAHDAAAGSLPARSLFDLPLGDGPCWTVTQDPTGPSGEQCTALLPAWSANSRHDLSRPELGFGAAAAALVPEVDRWTAAQAAVARYGRRGFEAAAVTGMAVMMSARVEQSGPRRDAVLRFGHPYAVVATVTDRGPWHGLPVFSAWVAEPEDADDAETGPGPRR</sequence>
<keyword evidence="2" id="KW-1185">Reference proteome</keyword>
<proteinExistence type="predicted"/>
<gene>
    <name evidence="1" type="ORF">GCM10011594_15180</name>
</gene>
<accession>A0A917WEQ7</accession>
<organism evidence="1 2">
    <name type="scientific">Nakamurella endophytica</name>
    <dbReference type="NCBI Taxonomy" id="1748367"/>
    <lineage>
        <taxon>Bacteria</taxon>
        <taxon>Bacillati</taxon>
        <taxon>Actinomycetota</taxon>
        <taxon>Actinomycetes</taxon>
        <taxon>Nakamurellales</taxon>
        <taxon>Nakamurellaceae</taxon>
        <taxon>Nakamurella</taxon>
    </lineage>
</organism>
<evidence type="ECO:0000313" key="2">
    <source>
        <dbReference type="Proteomes" id="UP000655208"/>
    </source>
</evidence>
<evidence type="ECO:0000313" key="1">
    <source>
        <dbReference type="EMBL" id="GGL96386.1"/>
    </source>
</evidence>
<name>A0A917WEQ7_9ACTN</name>
<reference evidence="1" key="2">
    <citation type="submission" date="2020-09" db="EMBL/GenBank/DDBJ databases">
        <authorList>
            <person name="Sun Q."/>
            <person name="Zhou Y."/>
        </authorList>
    </citation>
    <scope>NUCLEOTIDE SEQUENCE</scope>
    <source>
        <strain evidence="1">CGMCC 4.7308</strain>
    </source>
</reference>
<protein>
    <recommendedName>
        <fullName evidence="3">Serpin (Serine protease inhibitor)</fullName>
    </recommendedName>
</protein>
<reference evidence="1" key="1">
    <citation type="journal article" date="2014" name="Int. J. Syst. Evol. Microbiol.">
        <title>Complete genome sequence of Corynebacterium casei LMG S-19264T (=DSM 44701T), isolated from a smear-ripened cheese.</title>
        <authorList>
            <consortium name="US DOE Joint Genome Institute (JGI-PGF)"/>
            <person name="Walter F."/>
            <person name="Albersmeier A."/>
            <person name="Kalinowski J."/>
            <person name="Ruckert C."/>
        </authorList>
    </citation>
    <scope>NUCLEOTIDE SEQUENCE</scope>
    <source>
        <strain evidence="1">CGMCC 4.7308</strain>
    </source>
</reference>